<evidence type="ECO:0000259" key="1">
    <source>
        <dbReference type="PROSITE" id="PS50144"/>
    </source>
</evidence>
<dbReference type="EMBL" id="CAJNRD030001116">
    <property type="protein sequence ID" value="CAG5075207.1"/>
    <property type="molecule type" value="Genomic_DNA"/>
</dbReference>
<proteinExistence type="predicted"/>
<gene>
    <name evidence="2" type="ORF">HICCMSTLAB_LOCUS1361</name>
</gene>
<dbReference type="CDD" id="cd00121">
    <property type="entry name" value="MATH"/>
    <property type="match status" value="1"/>
</dbReference>
<organism evidence="2 3">
    <name type="scientific">Cotesia congregata</name>
    <name type="common">Parasitoid wasp</name>
    <name type="synonym">Apanteles congregatus</name>
    <dbReference type="NCBI Taxonomy" id="51543"/>
    <lineage>
        <taxon>Eukaryota</taxon>
        <taxon>Metazoa</taxon>
        <taxon>Ecdysozoa</taxon>
        <taxon>Arthropoda</taxon>
        <taxon>Hexapoda</taxon>
        <taxon>Insecta</taxon>
        <taxon>Pterygota</taxon>
        <taxon>Neoptera</taxon>
        <taxon>Endopterygota</taxon>
        <taxon>Hymenoptera</taxon>
        <taxon>Apocrita</taxon>
        <taxon>Ichneumonoidea</taxon>
        <taxon>Braconidae</taxon>
        <taxon>Microgastrinae</taxon>
        <taxon>Cotesia</taxon>
    </lineage>
</organism>
<dbReference type="PROSITE" id="PS50144">
    <property type="entry name" value="MATH"/>
    <property type="match status" value="1"/>
</dbReference>
<dbReference type="Gene3D" id="2.60.210.10">
    <property type="entry name" value="Apoptosis, Tumor Necrosis Factor Receptor Associated Protein 2, Chain A"/>
    <property type="match status" value="1"/>
</dbReference>
<protein>
    <submittedName>
        <fullName evidence="2">Similar to rdx: Protein roadkill (Drosophila melanogaster)</fullName>
    </submittedName>
</protein>
<dbReference type="SUPFAM" id="SSF49599">
    <property type="entry name" value="TRAF domain-like"/>
    <property type="match status" value="1"/>
</dbReference>
<evidence type="ECO:0000313" key="2">
    <source>
        <dbReference type="EMBL" id="CAG5075207.1"/>
    </source>
</evidence>
<dbReference type="InterPro" id="IPR008974">
    <property type="entry name" value="TRAF-like"/>
</dbReference>
<keyword evidence="3" id="KW-1185">Reference proteome</keyword>
<dbReference type="InterPro" id="IPR002083">
    <property type="entry name" value="MATH/TRAF_dom"/>
</dbReference>
<dbReference type="Proteomes" id="UP000786811">
    <property type="component" value="Unassembled WGS sequence"/>
</dbReference>
<evidence type="ECO:0000313" key="3">
    <source>
        <dbReference type="Proteomes" id="UP000786811"/>
    </source>
</evidence>
<sequence>MSKDANIGLINIKEGGYSFTDKHTIIYTWTINEISSWLKTAKSTQDDVHMNSPLFSTGAKIKDSWYLQLKIVKDNVGSKNKSWVSIYLCTIIKDLKARTKFIFFFLNNERKKILHDRTVFNESSGPWIDHLFDNSSFSGWGFANFVKIDTLLERENGFFQNDTLIVGVDLTVYDDYVTANSPNNLLEDSKRKLSDDFEDLFETKKKCDIIIKVGDQKFDVHKLF</sequence>
<name>A0A8J2E2H1_COTCN</name>
<reference evidence="2" key="1">
    <citation type="submission" date="2021-04" db="EMBL/GenBank/DDBJ databases">
        <authorList>
            <person name="Chebbi M.A.C M."/>
        </authorList>
    </citation>
    <scope>NUCLEOTIDE SEQUENCE</scope>
</reference>
<accession>A0A8J2E2H1</accession>
<comment type="caution">
    <text evidence="2">The sequence shown here is derived from an EMBL/GenBank/DDBJ whole genome shotgun (WGS) entry which is preliminary data.</text>
</comment>
<dbReference type="Gene3D" id="3.30.710.10">
    <property type="entry name" value="Potassium Channel Kv1.1, Chain A"/>
    <property type="match status" value="1"/>
</dbReference>
<dbReference type="InterPro" id="IPR011333">
    <property type="entry name" value="SKP1/BTB/POZ_sf"/>
</dbReference>
<dbReference type="Pfam" id="PF22486">
    <property type="entry name" value="MATH_2"/>
    <property type="match status" value="1"/>
</dbReference>
<feature type="domain" description="MATH" evidence="1">
    <location>
        <begin position="24"/>
        <end position="170"/>
    </location>
</feature>
<dbReference type="OrthoDB" id="6359816at2759"/>
<dbReference type="AlphaFoldDB" id="A0A8J2E2H1"/>